<accession>A0A0C9XY83</accession>
<dbReference type="Proteomes" id="UP000054477">
    <property type="component" value="Unassembled WGS sequence"/>
</dbReference>
<proteinExistence type="predicted"/>
<reference evidence="1 2" key="1">
    <citation type="submission" date="2014-04" db="EMBL/GenBank/DDBJ databases">
        <authorList>
            <consortium name="DOE Joint Genome Institute"/>
            <person name="Kuo A."/>
            <person name="Kohler A."/>
            <person name="Nagy L.G."/>
            <person name="Floudas D."/>
            <person name="Copeland A."/>
            <person name="Barry K.W."/>
            <person name="Cichocki N."/>
            <person name="Veneault-Fourrey C."/>
            <person name="LaButti K."/>
            <person name="Lindquist E.A."/>
            <person name="Lipzen A."/>
            <person name="Lundell T."/>
            <person name="Morin E."/>
            <person name="Murat C."/>
            <person name="Sun H."/>
            <person name="Tunlid A."/>
            <person name="Henrissat B."/>
            <person name="Grigoriev I.V."/>
            <person name="Hibbett D.S."/>
            <person name="Martin F."/>
            <person name="Nordberg H.P."/>
            <person name="Cantor M.N."/>
            <person name="Hua S.X."/>
        </authorList>
    </citation>
    <scope>NUCLEOTIDE SEQUENCE [LARGE SCALE GENOMIC DNA]</scope>
    <source>
        <strain evidence="1 2">LaAM-08-1</strain>
    </source>
</reference>
<dbReference type="AlphaFoldDB" id="A0A0C9XY83"/>
<protein>
    <submittedName>
        <fullName evidence="1">Uncharacterized protein</fullName>
    </submittedName>
</protein>
<dbReference type="EMBL" id="KN838618">
    <property type="protein sequence ID" value="KIK00813.1"/>
    <property type="molecule type" value="Genomic_DNA"/>
</dbReference>
<reference evidence="2" key="2">
    <citation type="submission" date="2015-01" db="EMBL/GenBank/DDBJ databases">
        <title>Evolutionary Origins and Diversification of the Mycorrhizal Mutualists.</title>
        <authorList>
            <consortium name="DOE Joint Genome Institute"/>
            <consortium name="Mycorrhizal Genomics Consortium"/>
            <person name="Kohler A."/>
            <person name="Kuo A."/>
            <person name="Nagy L.G."/>
            <person name="Floudas D."/>
            <person name="Copeland A."/>
            <person name="Barry K.W."/>
            <person name="Cichocki N."/>
            <person name="Veneault-Fourrey C."/>
            <person name="LaButti K."/>
            <person name="Lindquist E.A."/>
            <person name="Lipzen A."/>
            <person name="Lundell T."/>
            <person name="Morin E."/>
            <person name="Murat C."/>
            <person name="Riley R."/>
            <person name="Ohm R."/>
            <person name="Sun H."/>
            <person name="Tunlid A."/>
            <person name="Henrissat B."/>
            <person name="Grigoriev I.V."/>
            <person name="Hibbett D.S."/>
            <person name="Martin F."/>
        </authorList>
    </citation>
    <scope>NUCLEOTIDE SEQUENCE [LARGE SCALE GENOMIC DNA]</scope>
    <source>
        <strain evidence="2">LaAM-08-1</strain>
    </source>
</reference>
<dbReference type="OrthoDB" id="2974017at2759"/>
<organism evidence="1 2">
    <name type="scientific">Laccaria amethystina LaAM-08-1</name>
    <dbReference type="NCBI Taxonomy" id="1095629"/>
    <lineage>
        <taxon>Eukaryota</taxon>
        <taxon>Fungi</taxon>
        <taxon>Dikarya</taxon>
        <taxon>Basidiomycota</taxon>
        <taxon>Agaricomycotina</taxon>
        <taxon>Agaricomycetes</taxon>
        <taxon>Agaricomycetidae</taxon>
        <taxon>Agaricales</taxon>
        <taxon>Agaricineae</taxon>
        <taxon>Hydnangiaceae</taxon>
        <taxon>Laccaria</taxon>
    </lineage>
</organism>
<dbReference type="HOGENOM" id="CLU_033651_1_1_1"/>
<evidence type="ECO:0000313" key="2">
    <source>
        <dbReference type="Proteomes" id="UP000054477"/>
    </source>
</evidence>
<gene>
    <name evidence="1" type="ORF">K443DRAFT_595081</name>
</gene>
<evidence type="ECO:0000313" key="1">
    <source>
        <dbReference type="EMBL" id="KIK00813.1"/>
    </source>
</evidence>
<keyword evidence="2" id="KW-1185">Reference proteome</keyword>
<dbReference type="STRING" id="1095629.A0A0C9XY83"/>
<sequence length="294" mass="32139">MSSPILDGSNVTDLSLDVYEPEDIEADNVQRATGNTNIARFAQSLWGTIQAKGHRYLYYRVYYVNDSGIATDSPNESRILTKSVAPPHTVASLKSHLCNIEGVRENAQSCLFASLSDGKAMDEATQISLFGPSGPGLSALDPVALVVHSDKSVVVKQKNLLKDPKVRSTPSYVYYRLYSTKGEIPSKMAFKKGESSLGRFEALVIAPPHTVASVKACLLKIEGMSFVSSAKSQLFAVVNSDAPMKDNTPLQFLTRPYPGCVADNPMAFVVDALREYRVQAKYRCGECRNTCRVL</sequence>
<name>A0A0C9XY83_9AGAR</name>